<keyword evidence="3" id="KW-1185">Reference proteome</keyword>
<dbReference type="AlphaFoldDB" id="A0A1M5CSU7"/>
<dbReference type="InterPro" id="IPR006311">
    <property type="entry name" value="TAT_signal"/>
</dbReference>
<dbReference type="Proteomes" id="UP000184406">
    <property type="component" value="Unassembled WGS sequence"/>
</dbReference>
<protein>
    <submittedName>
        <fullName evidence="2">Calcineurin-like phosphoesterase</fullName>
    </submittedName>
</protein>
<dbReference type="PANTHER" id="PTHR43143:SF1">
    <property type="entry name" value="SERINE_THREONINE-PROTEIN PHOSPHATASE CPPED1"/>
    <property type="match status" value="1"/>
</dbReference>
<accession>A0A1M5CSU7</accession>
<organism evidence="2 3">
    <name type="scientific">Arenibacter palladensis</name>
    <dbReference type="NCBI Taxonomy" id="237373"/>
    <lineage>
        <taxon>Bacteria</taxon>
        <taxon>Pseudomonadati</taxon>
        <taxon>Bacteroidota</taxon>
        <taxon>Flavobacteriia</taxon>
        <taxon>Flavobacteriales</taxon>
        <taxon>Flavobacteriaceae</taxon>
        <taxon>Arenibacter</taxon>
    </lineage>
</organism>
<name>A0A1M5CSU7_9FLAO</name>
<dbReference type="Pfam" id="PF00149">
    <property type="entry name" value="Metallophos"/>
    <property type="match status" value="1"/>
</dbReference>
<gene>
    <name evidence="2" type="ORF">SAMN03080594_105181</name>
</gene>
<dbReference type="InterPro" id="IPR004843">
    <property type="entry name" value="Calcineurin-like_PHP"/>
</dbReference>
<dbReference type="OrthoDB" id="9816081at2"/>
<dbReference type="InterPro" id="IPR051918">
    <property type="entry name" value="STPP_CPPED1"/>
</dbReference>
<sequence>MQDQKKGRRKFMAKMGLGTLAMGMGNVGAYAFSPKSEITKNNKVNIGFITDVHHGFCSDGLERLQVFIKEASSRKLDFIIQGGDFCFATEEAQECMDLWNTYKGEKYHVLGNHDMDKVTKKEAMDFFGMESNYYSFDKGDFHFVVMDGNYIRKDGRYEDYGNANFYIDQQNRSLVNPEQIEWLREDLEKTDRQTIIISHQAFDEIWDGWSSPSRFAVRKVIDDANNRTDYQKVIACFCGHHHVDDHSYINNVHYFQMNSASYFYVGEGYGSHGSMAMYQDSIFAFISLDPSGQISIEGRQSQFVKPTPLEKGHPDAPRLSASISDRKVDFKHKK</sequence>
<dbReference type="InterPro" id="IPR029052">
    <property type="entry name" value="Metallo-depent_PP-like"/>
</dbReference>
<dbReference type="EMBL" id="FQUX01000005">
    <property type="protein sequence ID" value="SHF57799.1"/>
    <property type="molecule type" value="Genomic_DNA"/>
</dbReference>
<dbReference type="PROSITE" id="PS51318">
    <property type="entry name" value="TAT"/>
    <property type="match status" value="1"/>
</dbReference>
<dbReference type="PANTHER" id="PTHR43143">
    <property type="entry name" value="METALLOPHOSPHOESTERASE, CALCINEURIN SUPERFAMILY"/>
    <property type="match status" value="1"/>
</dbReference>
<evidence type="ECO:0000313" key="2">
    <source>
        <dbReference type="EMBL" id="SHF57799.1"/>
    </source>
</evidence>
<dbReference type="RefSeq" id="WP_072863055.1">
    <property type="nucleotide sequence ID" value="NZ_FQUX01000005.1"/>
</dbReference>
<dbReference type="Gene3D" id="3.60.21.10">
    <property type="match status" value="1"/>
</dbReference>
<proteinExistence type="predicted"/>
<evidence type="ECO:0000259" key="1">
    <source>
        <dbReference type="Pfam" id="PF00149"/>
    </source>
</evidence>
<feature type="domain" description="Calcineurin-like phosphoesterase" evidence="1">
    <location>
        <begin position="45"/>
        <end position="243"/>
    </location>
</feature>
<reference evidence="3" key="1">
    <citation type="submission" date="2016-11" db="EMBL/GenBank/DDBJ databases">
        <authorList>
            <person name="Varghese N."/>
            <person name="Submissions S."/>
        </authorList>
    </citation>
    <scope>NUCLEOTIDE SEQUENCE [LARGE SCALE GENOMIC DNA]</scope>
    <source>
        <strain evidence="3">DSM 17539</strain>
    </source>
</reference>
<dbReference type="SUPFAM" id="SSF56300">
    <property type="entry name" value="Metallo-dependent phosphatases"/>
    <property type="match status" value="1"/>
</dbReference>
<evidence type="ECO:0000313" key="3">
    <source>
        <dbReference type="Proteomes" id="UP000184406"/>
    </source>
</evidence>
<dbReference type="GO" id="GO:0016787">
    <property type="term" value="F:hydrolase activity"/>
    <property type="evidence" value="ECO:0007669"/>
    <property type="project" value="InterPro"/>
</dbReference>